<dbReference type="OrthoDB" id="1921534at2759"/>
<evidence type="ECO:0000256" key="3">
    <source>
        <dbReference type="ARBA" id="ARBA00023163"/>
    </source>
</evidence>
<comment type="caution">
    <text evidence="6">The sequence shown here is derived from an EMBL/GenBank/DDBJ whole genome shotgun (WGS) entry which is preliminary data.</text>
</comment>
<organism evidence="6 7">
    <name type="scientific">Coptis chinensis</name>
    <dbReference type="NCBI Taxonomy" id="261450"/>
    <lineage>
        <taxon>Eukaryota</taxon>
        <taxon>Viridiplantae</taxon>
        <taxon>Streptophyta</taxon>
        <taxon>Embryophyta</taxon>
        <taxon>Tracheophyta</taxon>
        <taxon>Spermatophyta</taxon>
        <taxon>Magnoliopsida</taxon>
        <taxon>Ranunculales</taxon>
        <taxon>Ranunculaceae</taxon>
        <taxon>Coptidoideae</taxon>
        <taxon>Coptis</taxon>
    </lineage>
</organism>
<evidence type="ECO:0000313" key="7">
    <source>
        <dbReference type="Proteomes" id="UP000631114"/>
    </source>
</evidence>
<evidence type="ECO:0000313" key="6">
    <source>
        <dbReference type="EMBL" id="KAF9606982.1"/>
    </source>
</evidence>
<proteinExistence type="predicted"/>
<evidence type="ECO:0000259" key="5">
    <source>
        <dbReference type="PROSITE" id="PS50888"/>
    </source>
</evidence>
<dbReference type="Gene3D" id="4.10.280.10">
    <property type="entry name" value="Helix-loop-helix DNA-binding domain"/>
    <property type="match status" value="1"/>
</dbReference>
<keyword evidence="4" id="KW-0539">Nucleus</keyword>
<keyword evidence="3" id="KW-0804">Transcription</keyword>
<accession>A0A835LVX4</accession>
<dbReference type="InterPro" id="IPR011598">
    <property type="entry name" value="bHLH_dom"/>
</dbReference>
<dbReference type="GO" id="GO:0046983">
    <property type="term" value="F:protein dimerization activity"/>
    <property type="evidence" value="ECO:0007669"/>
    <property type="project" value="InterPro"/>
</dbReference>
<dbReference type="SMART" id="SM00353">
    <property type="entry name" value="HLH"/>
    <property type="match status" value="1"/>
</dbReference>
<dbReference type="InterPro" id="IPR036638">
    <property type="entry name" value="HLH_DNA-bd_sf"/>
</dbReference>
<dbReference type="InterPro" id="IPR045843">
    <property type="entry name" value="IND-like"/>
</dbReference>
<dbReference type="GO" id="GO:0005634">
    <property type="term" value="C:nucleus"/>
    <property type="evidence" value="ECO:0007669"/>
    <property type="project" value="UniProtKB-SubCell"/>
</dbReference>
<comment type="subcellular location">
    <subcellularLocation>
        <location evidence="1">Nucleus</location>
    </subcellularLocation>
</comment>
<dbReference type="EMBL" id="JADFTS010000005">
    <property type="protein sequence ID" value="KAF9606982.1"/>
    <property type="molecule type" value="Genomic_DNA"/>
</dbReference>
<gene>
    <name evidence="6" type="ORF">IFM89_030401</name>
</gene>
<dbReference type="PANTHER" id="PTHR45914">
    <property type="entry name" value="TRANSCRIPTION FACTOR HEC3-RELATED"/>
    <property type="match status" value="1"/>
</dbReference>
<dbReference type="PROSITE" id="PS50888">
    <property type="entry name" value="BHLH"/>
    <property type="match status" value="1"/>
</dbReference>
<evidence type="ECO:0000256" key="2">
    <source>
        <dbReference type="ARBA" id="ARBA00023015"/>
    </source>
</evidence>
<sequence>MGTVYEQTQLGAELIGSFHNDLMASNNFVDSFFEPNDFLYSADPAENNTYPSLLPYLCYPTDPLVSLKPDILPIDNDLDCYQHPKRRKACYDNLHCSDIMFDCLDGYAVNSTYQYPTYLLPEQAVFPKTEQIQVPAVYSSGAVESAKKSNERGLSAQSVAARQRRRKISEKTQELGKLIPGGNRMNTAGMFQTAFKYIKYMQAQVGILELMGAIQVNFLFVLYSLVMEENGTVQQTGGLETLIASPAIREKLSTEEKCLVPKEFVEILAKDHDIQSNPLISKEVDLLTQSGS</sequence>
<dbReference type="SUPFAM" id="SSF47459">
    <property type="entry name" value="HLH, helix-loop-helix DNA-binding domain"/>
    <property type="match status" value="1"/>
</dbReference>
<dbReference type="Pfam" id="PF00010">
    <property type="entry name" value="HLH"/>
    <property type="match status" value="1"/>
</dbReference>
<dbReference type="GO" id="GO:0003700">
    <property type="term" value="F:DNA-binding transcription factor activity"/>
    <property type="evidence" value="ECO:0007669"/>
    <property type="project" value="InterPro"/>
</dbReference>
<evidence type="ECO:0000256" key="4">
    <source>
        <dbReference type="ARBA" id="ARBA00023242"/>
    </source>
</evidence>
<keyword evidence="7" id="KW-1185">Reference proteome</keyword>
<reference evidence="6 7" key="1">
    <citation type="submission" date="2020-10" db="EMBL/GenBank/DDBJ databases">
        <title>The Coptis chinensis genome and diversification of protoberbering-type alkaloids.</title>
        <authorList>
            <person name="Wang B."/>
            <person name="Shu S."/>
            <person name="Song C."/>
            <person name="Liu Y."/>
        </authorList>
    </citation>
    <scope>NUCLEOTIDE SEQUENCE [LARGE SCALE GENOMIC DNA]</scope>
    <source>
        <strain evidence="6">HL-2020</strain>
        <tissue evidence="6">Leaf</tissue>
    </source>
</reference>
<dbReference type="AlphaFoldDB" id="A0A835LVX4"/>
<keyword evidence="2" id="KW-0805">Transcription regulation</keyword>
<feature type="domain" description="BHLH" evidence="5">
    <location>
        <begin position="152"/>
        <end position="201"/>
    </location>
</feature>
<evidence type="ECO:0000256" key="1">
    <source>
        <dbReference type="ARBA" id="ARBA00004123"/>
    </source>
</evidence>
<name>A0A835LVX4_9MAGN</name>
<dbReference type="Proteomes" id="UP000631114">
    <property type="component" value="Unassembled WGS sequence"/>
</dbReference>
<protein>
    <recommendedName>
        <fullName evidence="5">BHLH domain-containing protein</fullName>
    </recommendedName>
</protein>
<dbReference type="PANTHER" id="PTHR45914:SF24">
    <property type="entry name" value="BHLH DOMAIN-CONTAINING PROTEIN"/>
    <property type="match status" value="1"/>
</dbReference>